<dbReference type="PROSITE" id="PS50994">
    <property type="entry name" value="INTEGRASE"/>
    <property type="match status" value="1"/>
</dbReference>
<dbReference type="Gene3D" id="3.30.420.10">
    <property type="entry name" value="Ribonuclease H-like superfamily/Ribonuclease H"/>
    <property type="match status" value="1"/>
</dbReference>
<dbReference type="PANTHER" id="PTHR42648">
    <property type="entry name" value="TRANSPOSASE, PUTATIVE-RELATED"/>
    <property type="match status" value="1"/>
</dbReference>
<proteinExistence type="predicted"/>
<dbReference type="PANTHER" id="PTHR42648:SF25">
    <property type="entry name" value="RNA-DIRECTED DNA POLYMERASE"/>
    <property type="match status" value="1"/>
</dbReference>
<evidence type="ECO:0000313" key="3">
    <source>
        <dbReference type="EMBL" id="CAN63264.1"/>
    </source>
</evidence>
<dbReference type="InterPro" id="IPR001584">
    <property type="entry name" value="Integrase_cat-core"/>
</dbReference>
<gene>
    <name evidence="3" type="ORF">VITISV_021573</name>
</gene>
<dbReference type="InterPro" id="IPR012337">
    <property type="entry name" value="RNaseH-like_sf"/>
</dbReference>
<dbReference type="SUPFAM" id="SSF53098">
    <property type="entry name" value="Ribonuclease H-like"/>
    <property type="match status" value="1"/>
</dbReference>
<dbReference type="InterPro" id="IPR039537">
    <property type="entry name" value="Retrotran_Ty1/copia-like"/>
</dbReference>
<evidence type="ECO:0000256" key="1">
    <source>
        <dbReference type="SAM" id="MobiDB-lite"/>
    </source>
</evidence>
<feature type="domain" description="Integrase catalytic" evidence="2">
    <location>
        <begin position="94"/>
        <end position="200"/>
    </location>
</feature>
<dbReference type="GO" id="GO:0015074">
    <property type="term" value="P:DNA integration"/>
    <property type="evidence" value="ECO:0007669"/>
    <property type="project" value="InterPro"/>
</dbReference>
<reference evidence="3" key="1">
    <citation type="journal article" date="2007" name="PLoS ONE">
        <title>The first genome sequence of an elite grapevine cultivar (Pinot noir Vitis vinifera L.): coping with a highly heterozygous genome.</title>
        <authorList>
            <person name="Velasco R."/>
            <person name="Zharkikh A."/>
            <person name="Troggio M."/>
            <person name="Cartwright D.A."/>
            <person name="Cestaro A."/>
            <person name="Pruss D."/>
            <person name="Pindo M."/>
            <person name="FitzGerald L.M."/>
            <person name="Vezzulli S."/>
            <person name="Reid J."/>
            <person name="Malacarne G."/>
            <person name="Iliev D."/>
            <person name="Coppola G."/>
            <person name="Wardell B."/>
            <person name="Micheletti D."/>
            <person name="Macalma T."/>
            <person name="Facci M."/>
            <person name="Mitchell J.T."/>
            <person name="Perazzolli M."/>
            <person name="Eldredge G."/>
            <person name="Gatto P."/>
            <person name="Oyzerski R."/>
            <person name="Moretto M."/>
            <person name="Gutin N."/>
            <person name="Stefanini M."/>
            <person name="Chen Y."/>
            <person name="Segala C."/>
            <person name="Davenport C."/>
            <person name="Dematte L."/>
            <person name="Mraz A."/>
            <person name="Battilana J."/>
            <person name="Stormo K."/>
            <person name="Costa F."/>
            <person name="Tao Q."/>
            <person name="Si-Ammour A."/>
            <person name="Harkins T."/>
            <person name="Lackey A."/>
            <person name="Perbost C."/>
            <person name="Taillon B."/>
            <person name="Stella A."/>
            <person name="Solovyev V."/>
            <person name="Fawcett J.A."/>
            <person name="Sterck L."/>
            <person name="Vandepoele K."/>
            <person name="Grando S.M."/>
            <person name="Toppo S."/>
            <person name="Moser C."/>
            <person name="Lanchbury J."/>
            <person name="Bogden R."/>
            <person name="Skolnick M."/>
            <person name="Sgaramella V."/>
            <person name="Bhatnagar S.K."/>
            <person name="Fontana P."/>
            <person name="Gutin A."/>
            <person name="Van de Peer Y."/>
            <person name="Salamini F."/>
            <person name="Viola R."/>
        </authorList>
    </citation>
    <scope>NUCLEOTIDE SEQUENCE</scope>
</reference>
<organism evidence="3">
    <name type="scientific">Vitis vinifera</name>
    <name type="common">Grape</name>
    <dbReference type="NCBI Taxonomy" id="29760"/>
    <lineage>
        <taxon>Eukaryota</taxon>
        <taxon>Viridiplantae</taxon>
        <taxon>Streptophyta</taxon>
        <taxon>Embryophyta</taxon>
        <taxon>Tracheophyta</taxon>
        <taxon>Spermatophyta</taxon>
        <taxon>Magnoliopsida</taxon>
        <taxon>eudicotyledons</taxon>
        <taxon>Gunneridae</taxon>
        <taxon>Pentapetalae</taxon>
        <taxon>rosids</taxon>
        <taxon>Vitales</taxon>
        <taxon>Vitaceae</taxon>
        <taxon>Viteae</taxon>
        <taxon>Vitis</taxon>
    </lineage>
</organism>
<feature type="region of interest" description="Disordered" evidence="1">
    <location>
        <begin position="1"/>
        <end position="45"/>
    </location>
</feature>
<dbReference type="GO" id="GO:0003676">
    <property type="term" value="F:nucleic acid binding"/>
    <property type="evidence" value="ECO:0007669"/>
    <property type="project" value="InterPro"/>
</dbReference>
<accession>A5B9L5</accession>
<dbReference type="AlphaFoldDB" id="A5B9L5"/>
<dbReference type="EMBL" id="AM451449">
    <property type="protein sequence ID" value="CAN63264.1"/>
    <property type="molecule type" value="Genomic_DNA"/>
</dbReference>
<sequence>MSLPEANATSVQTLGHGQRHGYGRGRGRSRGRGCGKHNSSHRSGSQRLSMMCLIINNSLGHPLKNQKILMPNNYNCVACSQDKLIIKPSFTKVEYESPTFLKRIQGDICGPIHPPSGPFRYFMVLIDASTRWSHVCLLSTKNIVFARLLAQIIRLKAQFLDHPIKTIRLDNAGEFSSQTSLDYCMSVGIDVEYPVAHTHT</sequence>
<dbReference type="InterPro" id="IPR036397">
    <property type="entry name" value="RNaseH_sf"/>
</dbReference>
<feature type="compositionally biased region" description="Basic residues" evidence="1">
    <location>
        <begin position="17"/>
        <end position="40"/>
    </location>
</feature>
<evidence type="ECO:0000259" key="2">
    <source>
        <dbReference type="PROSITE" id="PS50994"/>
    </source>
</evidence>
<name>A5B9L5_VITVI</name>
<protein>
    <recommendedName>
        <fullName evidence="2">Integrase catalytic domain-containing protein</fullName>
    </recommendedName>
</protein>